<dbReference type="RefSeq" id="WP_217964843.1">
    <property type="nucleotide sequence ID" value="NZ_JAHTBN010000004.1"/>
</dbReference>
<accession>A0ABV8P1F3</accession>
<feature type="domain" description="Carboxymuconolactone decarboxylase-like" evidence="1">
    <location>
        <begin position="34"/>
        <end position="102"/>
    </location>
</feature>
<evidence type="ECO:0000313" key="3">
    <source>
        <dbReference type="Proteomes" id="UP001595848"/>
    </source>
</evidence>
<dbReference type="Pfam" id="PF02627">
    <property type="entry name" value="CMD"/>
    <property type="match status" value="1"/>
</dbReference>
<dbReference type="PANTHER" id="PTHR34846:SF11">
    <property type="entry name" value="4-CARBOXYMUCONOLACTONE DECARBOXYLASE FAMILY PROTEIN (AFU_ORTHOLOGUE AFUA_6G11590)"/>
    <property type="match status" value="1"/>
</dbReference>
<keyword evidence="3" id="KW-1185">Reference proteome</keyword>
<proteinExistence type="predicted"/>
<dbReference type="PANTHER" id="PTHR34846">
    <property type="entry name" value="4-CARBOXYMUCONOLACTONE DECARBOXYLASE FAMILY PROTEIN (AFU_ORTHOLOGUE AFUA_6G11590)"/>
    <property type="match status" value="1"/>
</dbReference>
<evidence type="ECO:0000313" key="2">
    <source>
        <dbReference type="EMBL" id="MFC4201894.1"/>
    </source>
</evidence>
<reference evidence="3" key="1">
    <citation type="journal article" date="2019" name="Int. J. Syst. Evol. Microbiol.">
        <title>The Global Catalogue of Microorganisms (GCM) 10K type strain sequencing project: providing services to taxonomists for standard genome sequencing and annotation.</title>
        <authorList>
            <consortium name="The Broad Institute Genomics Platform"/>
            <consortium name="The Broad Institute Genome Sequencing Center for Infectious Disease"/>
            <person name="Wu L."/>
            <person name="Ma J."/>
        </authorList>
    </citation>
    <scope>NUCLEOTIDE SEQUENCE [LARGE SCALE GENOMIC DNA]</scope>
    <source>
        <strain evidence="3">LMG 24813</strain>
    </source>
</reference>
<protein>
    <submittedName>
        <fullName evidence="2">Carboxymuconolactone decarboxylase family protein</fullName>
    </submittedName>
</protein>
<dbReference type="Proteomes" id="UP001595848">
    <property type="component" value="Unassembled WGS sequence"/>
</dbReference>
<evidence type="ECO:0000259" key="1">
    <source>
        <dbReference type="Pfam" id="PF02627"/>
    </source>
</evidence>
<name>A0ABV8P1F3_9BURK</name>
<gene>
    <name evidence="2" type="ORF">ACFOY1_13120</name>
</gene>
<comment type="caution">
    <text evidence="2">The sequence shown here is derived from an EMBL/GenBank/DDBJ whole genome shotgun (WGS) entry which is preliminary data.</text>
</comment>
<organism evidence="2 3">
    <name type="scientific">Candidimonas humi</name>
    <dbReference type="NCBI Taxonomy" id="683355"/>
    <lineage>
        <taxon>Bacteria</taxon>
        <taxon>Pseudomonadati</taxon>
        <taxon>Pseudomonadota</taxon>
        <taxon>Betaproteobacteria</taxon>
        <taxon>Burkholderiales</taxon>
        <taxon>Alcaligenaceae</taxon>
        <taxon>Candidimonas</taxon>
    </lineage>
</organism>
<sequence>MVPYPDIETLPQPLKEQLATRKPLNVFRMVMHSPAFAPAYFSMADAVRNSCLEPPLRELVILRVGHAYKASYELFHHERIARDAGLSEATIVAAGAAEPQKGVTELEQHFIDWTDCLLNNHTLDEASRRSVISQIGFNGLADLVFLVGFYQLVCNFLLSFDIDVERAYA</sequence>
<dbReference type="InterPro" id="IPR003779">
    <property type="entry name" value="CMD-like"/>
</dbReference>
<dbReference type="EMBL" id="JBHSBV010000004">
    <property type="protein sequence ID" value="MFC4201894.1"/>
    <property type="molecule type" value="Genomic_DNA"/>
</dbReference>